<dbReference type="PANTHER" id="PTHR11487:SF0">
    <property type="entry name" value="S-ACYL FATTY ACID SYNTHASE THIOESTERASE, MEDIUM CHAIN"/>
    <property type="match status" value="1"/>
</dbReference>
<dbReference type="RefSeq" id="WP_170844954.1">
    <property type="nucleotide sequence ID" value="NZ_FNLO01000001.1"/>
</dbReference>
<dbReference type="InterPro" id="IPR012223">
    <property type="entry name" value="TEII"/>
</dbReference>
<keyword evidence="4" id="KW-1185">Reference proteome</keyword>
<dbReference type="InterPro" id="IPR029058">
    <property type="entry name" value="AB_hydrolase_fold"/>
</dbReference>
<dbReference type="Proteomes" id="UP000243719">
    <property type="component" value="Unassembled WGS sequence"/>
</dbReference>
<evidence type="ECO:0000259" key="2">
    <source>
        <dbReference type="Pfam" id="PF00975"/>
    </source>
</evidence>
<name>A0A1H2PII2_9BURK</name>
<dbReference type="AlphaFoldDB" id="A0A1H2PII2"/>
<dbReference type="PANTHER" id="PTHR11487">
    <property type="entry name" value="THIOESTERASE"/>
    <property type="match status" value="1"/>
</dbReference>
<dbReference type="Pfam" id="PF00975">
    <property type="entry name" value="Thioesterase"/>
    <property type="match status" value="1"/>
</dbReference>
<dbReference type="Gene3D" id="3.40.50.1820">
    <property type="entry name" value="alpha/beta hydrolase"/>
    <property type="match status" value="1"/>
</dbReference>
<dbReference type="SUPFAM" id="SSF53474">
    <property type="entry name" value="alpha/beta-Hydrolases"/>
    <property type="match status" value="1"/>
</dbReference>
<sequence length="268" mass="28949">MTSPQSPRQLPCASRQSVDGPIRLLCLPYAGGSAALFRDWPQMMPDWVEVVPVHLRGRGVRHAQAASHTWSALLDDLLEQVMPALRARGEGRYAIFGHSMGALVGLELAHALRARLGAGPAWFGASGSLAPALRTRETHWLDCNEATFLAEVRRLGGMPDSLLDNQEFMELVSPMLRADFHLCGTYDPPSRLPLDCPLLAVNGVDDARCMVPDNEPAWARETTGSFAAAHLPGGHFFINTHRPALIGQVLTHLGKALSAPAAVTRACA</sequence>
<dbReference type="EMBL" id="FNLO01000001">
    <property type="protein sequence ID" value="SDV46056.1"/>
    <property type="molecule type" value="Genomic_DNA"/>
</dbReference>
<evidence type="ECO:0000313" key="4">
    <source>
        <dbReference type="Proteomes" id="UP000243719"/>
    </source>
</evidence>
<dbReference type="STRING" id="1770053.SAMN05216551_10137"/>
<proteinExistence type="inferred from homology"/>
<dbReference type="InterPro" id="IPR001031">
    <property type="entry name" value="Thioesterase"/>
</dbReference>
<comment type="similarity">
    <text evidence="1">Belongs to the thioesterase family.</text>
</comment>
<evidence type="ECO:0000256" key="1">
    <source>
        <dbReference type="ARBA" id="ARBA00007169"/>
    </source>
</evidence>
<protein>
    <submittedName>
        <fullName evidence="3">Surfactin synthase thioesterase subunit</fullName>
    </submittedName>
</protein>
<dbReference type="GO" id="GO:0008610">
    <property type="term" value="P:lipid biosynthetic process"/>
    <property type="evidence" value="ECO:0007669"/>
    <property type="project" value="TreeGrafter"/>
</dbReference>
<organism evidence="3 4">
    <name type="scientific">Chitinasiproducens palmae</name>
    <dbReference type="NCBI Taxonomy" id="1770053"/>
    <lineage>
        <taxon>Bacteria</taxon>
        <taxon>Pseudomonadati</taxon>
        <taxon>Pseudomonadota</taxon>
        <taxon>Betaproteobacteria</taxon>
        <taxon>Burkholderiales</taxon>
        <taxon>Burkholderiaceae</taxon>
        <taxon>Chitinasiproducens</taxon>
    </lineage>
</organism>
<evidence type="ECO:0000313" key="3">
    <source>
        <dbReference type="EMBL" id="SDV46056.1"/>
    </source>
</evidence>
<reference evidence="4" key="1">
    <citation type="submission" date="2016-09" db="EMBL/GenBank/DDBJ databases">
        <authorList>
            <person name="Varghese N."/>
            <person name="Submissions S."/>
        </authorList>
    </citation>
    <scope>NUCLEOTIDE SEQUENCE [LARGE SCALE GENOMIC DNA]</scope>
    <source>
        <strain evidence="4">JS23</strain>
    </source>
</reference>
<feature type="domain" description="Thioesterase" evidence="2">
    <location>
        <begin position="23"/>
        <end position="249"/>
    </location>
</feature>
<accession>A0A1H2PII2</accession>
<gene>
    <name evidence="3" type="ORF">SAMN05216551_10137</name>
</gene>